<proteinExistence type="predicted"/>
<comment type="caution">
    <text evidence="2">The sequence shown here is derived from an EMBL/GenBank/DDBJ whole genome shotgun (WGS) entry which is preliminary data.</text>
</comment>
<dbReference type="PROSITE" id="PS50943">
    <property type="entry name" value="HTH_CROC1"/>
    <property type="match status" value="1"/>
</dbReference>
<organism evidence="2 3">
    <name type="scientific">Anaeroplasma bactoclasticum</name>
    <dbReference type="NCBI Taxonomy" id="2088"/>
    <lineage>
        <taxon>Bacteria</taxon>
        <taxon>Bacillati</taxon>
        <taxon>Mycoplasmatota</taxon>
        <taxon>Mollicutes</taxon>
        <taxon>Anaeroplasmatales</taxon>
        <taxon>Anaeroplasmataceae</taxon>
        <taxon>Anaeroplasma</taxon>
    </lineage>
</organism>
<evidence type="ECO:0000259" key="1">
    <source>
        <dbReference type="PROSITE" id="PS50943"/>
    </source>
</evidence>
<dbReference type="CDD" id="cd00093">
    <property type="entry name" value="HTH_XRE"/>
    <property type="match status" value="1"/>
</dbReference>
<accession>A0A397RVQ4</accession>
<dbReference type="GO" id="GO:0003677">
    <property type="term" value="F:DNA binding"/>
    <property type="evidence" value="ECO:0007669"/>
    <property type="project" value="InterPro"/>
</dbReference>
<dbReference type="SMART" id="SM00530">
    <property type="entry name" value="HTH_XRE"/>
    <property type="match status" value="1"/>
</dbReference>
<dbReference type="Gene3D" id="1.10.260.40">
    <property type="entry name" value="lambda repressor-like DNA-binding domains"/>
    <property type="match status" value="1"/>
</dbReference>
<dbReference type="EMBL" id="QXEV01000013">
    <property type="protein sequence ID" value="RIA75707.1"/>
    <property type="molecule type" value="Genomic_DNA"/>
</dbReference>
<gene>
    <name evidence="2" type="ORF">EI71_01276</name>
</gene>
<dbReference type="OrthoDB" id="1028795at2"/>
<keyword evidence="3" id="KW-1185">Reference proteome</keyword>
<evidence type="ECO:0000313" key="3">
    <source>
        <dbReference type="Proteomes" id="UP000266506"/>
    </source>
</evidence>
<sequence>MRIDGLYNMDLVLQEIGKRIREYRIGLSITQNEFAKKVGVSLRTISNIENGSDSSFSNIIRILDGLNLITNLNVLIPEKENIILREPIERKRYKKSNKESEWVWGEDKW</sequence>
<dbReference type="InParanoid" id="A0A397RVQ4"/>
<reference evidence="2 3" key="1">
    <citation type="submission" date="2018-08" db="EMBL/GenBank/DDBJ databases">
        <title>Genomic Encyclopedia of Archaeal and Bacterial Type Strains, Phase II (KMG-II): from individual species to whole genera.</title>
        <authorList>
            <person name="Goeker M."/>
        </authorList>
    </citation>
    <scope>NUCLEOTIDE SEQUENCE [LARGE SCALE GENOMIC DNA]</scope>
    <source>
        <strain evidence="2 3">ATCC 27112</strain>
    </source>
</reference>
<evidence type="ECO:0000313" key="2">
    <source>
        <dbReference type="EMBL" id="RIA75707.1"/>
    </source>
</evidence>
<name>A0A397RVQ4_9MOLU</name>
<dbReference type="InterPro" id="IPR001387">
    <property type="entry name" value="Cro/C1-type_HTH"/>
</dbReference>
<dbReference type="InterPro" id="IPR010982">
    <property type="entry name" value="Lambda_DNA-bd_dom_sf"/>
</dbReference>
<dbReference type="Proteomes" id="UP000266506">
    <property type="component" value="Unassembled WGS sequence"/>
</dbReference>
<feature type="domain" description="HTH cro/C1-type" evidence="1">
    <location>
        <begin position="20"/>
        <end position="75"/>
    </location>
</feature>
<dbReference type="AlphaFoldDB" id="A0A397RVQ4"/>
<dbReference type="Pfam" id="PF01381">
    <property type="entry name" value="HTH_3"/>
    <property type="match status" value="1"/>
</dbReference>
<protein>
    <submittedName>
        <fullName evidence="2">Helix-turn-helix protein</fullName>
    </submittedName>
</protein>
<dbReference type="SUPFAM" id="SSF47413">
    <property type="entry name" value="lambda repressor-like DNA-binding domains"/>
    <property type="match status" value="1"/>
</dbReference>